<evidence type="ECO:0000313" key="3">
    <source>
        <dbReference type="EMBL" id="KAH7288172.1"/>
    </source>
</evidence>
<keyword evidence="4" id="KW-1185">Reference proteome</keyword>
<dbReference type="Gene3D" id="1.10.510.10">
    <property type="entry name" value="Transferase(Phosphotransferase) domain 1"/>
    <property type="match status" value="1"/>
</dbReference>
<evidence type="ECO:0000256" key="1">
    <source>
        <dbReference type="SAM" id="MobiDB-lite"/>
    </source>
</evidence>
<gene>
    <name evidence="3" type="ORF">KP509_31G015500</name>
</gene>
<dbReference type="PANTHER" id="PTHR46146">
    <property type="entry name" value="SERINE/THREONINE-PROTEIN KINASE-LIKE PROTEIN CCR4"/>
    <property type="match status" value="1"/>
</dbReference>
<dbReference type="InterPro" id="IPR001245">
    <property type="entry name" value="Ser-Thr/Tyr_kinase_cat_dom"/>
</dbReference>
<dbReference type="Gene3D" id="3.30.200.20">
    <property type="entry name" value="Phosphorylase Kinase, domain 1"/>
    <property type="match status" value="1"/>
</dbReference>
<dbReference type="Proteomes" id="UP000825935">
    <property type="component" value="Chromosome 31"/>
</dbReference>
<organism evidence="3 4">
    <name type="scientific">Ceratopteris richardii</name>
    <name type="common">Triangle waterfern</name>
    <dbReference type="NCBI Taxonomy" id="49495"/>
    <lineage>
        <taxon>Eukaryota</taxon>
        <taxon>Viridiplantae</taxon>
        <taxon>Streptophyta</taxon>
        <taxon>Embryophyta</taxon>
        <taxon>Tracheophyta</taxon>
        <taxon>Polypodiopsida</taxon>
        <taxon>Polypodiidae</taxon>
        <taxon>Polypodiales</taxon>
        <taxon>Pteridineae</taxon>
        <taxon>Pteridaceae</taxon>
        <taxon>Parkerioideae</taxon>
        <taxon>Ceratopteris</taxon>
    </lineage>
</organism>
<dbReference type="EMBL" id="CM035436">
    <property type="protein sequence ID" value="KAH7288172.1"/>
    <property type="molecule type" value="Genomic_DNA"/>
</dbReference>
<dbReference type="AlphaFoldDB" id="A0A8T2QVP6"/>
<dbReference type="GO" id="GO:0005524">
    <property type="term" value="F:ATP binding"/>
    <property type="evidence" value="ECO:0007669"/>
    <property type="project" value="InterPro"/>
</dbReference>
<accession>A0A8T2QVP6</accession>
<evidence type="ECO:0000313" key="4">
    <source>
        <dbReference type="Proteomes" id="UP000825935"/>
    </source>
</evidence>
<dbReference type="InterPro" id="IPR011009">
    <property type="entry name" value="Kinase-like_dom_sf"/>
</dbReference>
<evidence type="ECO:0000259" key="2">
    <source>
        <dbReference type="PROSITE" id="PS50011"/>
    </source>
</evidence>
<dbReference type="PANTHER" id="PTHR46146:SF23">
    <property type="entry name" value="PROTEIN KINASE DOMAIN-CONTAINING PROTEIN"/>
    <property type="match status" value="1"/>
</dbReference>
<dbReference type="OrthoDB" id="4062651at2759"/>
<comment type="caution">
    <text evidence="3">The sequence shown here is derived from an EMBL/GenBank/DDBJ whole genome shotgun (WGS) entry which is preliminary data.</text>
</comment>
<dbReference type="SMART" id="SM00220">
    <property type="entry name" value="S_TKc"/>
    <property type="match status" value="1"/>
</dbReference>
<sequence>MIQRPLRVLHREFLQFPRMVGDAGTSTKSASRRSHGVDGVHRGPHPFGVPRFKLDDIYSATCRFDKRFLVTNAALSQIYVAKLSNGIPVFVKRSWPGDRFWDAQLALENERTILSSCRGTYLLNLVGVSDDTPERVLLLENASYGNLFDALHGSLRDPIDWPMRFRIAHHVAVALRGLHGARSLIVHRDVKSSNVWINENWSAKLGGFEFALKFSRPAKPASPNCPQKAMSTIDPDYQGSEFLCAKTDVFCFGVLLFEIITGRKAFDVTQHPPFVVDWALPLIHQKKTNLLCDPKMRPPFQNSRIILDMARIAERCVTAASSRRPTMAEIAEELKVLSLRVPVLQQKNRKRQLHWSNMPSLKAMEKALGTYTERPYPCPKDRVSPKHEATFRCERPSMIFGVMSPRDPPQKYFLNVLEDALARHQREPHLPPHLRHDFE</sequence>
<proteinExistence type="predicted"/>
<dbReference type="PROSITE" id="PS50011">
    <property type="entry name" value="PROTEIN_KINASE_DOM"/>
    <property type="match status" value="1"/>
</dbReference>
<dbReference type="SUPFAM" id="SSF56112">
    <property type="entry name" value="Protein kinase-like (PK-like)"/>
    <property type="match status" value="1"/>
</dbReference>
<dbReference type="GO" id="GO:0004672">
    <property type="term" value="F:protein kinase activity"/>
    <property type="evidence" value="ECO:0007669"/>
    <property type="project" value="InterPro"/>
</dbReference>
<feature type="region of interest" description="Disordered" evidence="1">
    <location>
        <begin position="22"/>
        <end position="42"/>
    </location>
</feature>
<reference evidence="3" key="1">
    <citation type="submission" date="2021-08" db="EMBL/GenBank/DDBJ databases">
        <title>WGS assembly of Ceratopteris richardii.</title>
        <authorList>
            <person name="Marchant D.B."/>
            <person name="Chen G."/>
            <person name="Jenkins J."/>
            <person name="Shu S."/>
            <person name="Leebens-Mack J."/>
            <person name="Grimwood J."/>
            <person name="Schmutz J."/>
            <person name="Soltis P."/>
            <person name="Soltis D."/>
            <person name="Chen Z.-H."/>
        </authorList>
    </citation>
    <scope>NUCLEOTIDE SEQUENCE</scope>
    <source>
        <strain evidence="3">Whitten #5841</strain>
        <tissue evidence="3">Leaf</tissue>
    </source>
</reference>
<protein>
    <recommendedName>
        <fullName evidence="2">Protein kinase domain-containing protein</fullName>
    </recommendedName>
</protein>
<dbReference type="OMA" id="VWINENW"/>
<name>A0A8T2QVP6_CERRI</name>
<feature type="domain" description="Protein kinase" evidence="2">
    <location>
        <begin position="64"/>
        <end position="344"/>
    </location>
</feature>
<dbReference type="Pfam" id="PF07714">
    <property type="entry name" value="PK_Tyr_Ser-Thr"/>
    <property type="match status" value="1"/>
</dbReference>
<dbReference type="InterPro" id="IPR000719">
    <property type="entry name" value="Prot_kinase_dom"/>
</dbReference>